<dbReference type="SUPFAM" id="SSF52540">
    <property type="entry name" value="P-loop containing nucleoside triphosphate hydrolases"/>
    <property type="match status" value="1"/>
</dbReference>
<keyword evidence="11" id="KW-0206">Cytoskeleton</keyword>
<dbReference type="PANTHER" id="PTHR14983:SF1">
    <property type="entry name" value="CILIOGENESIS AND PLANAR POLARITY EFFECTOR 2"/>
    <property type="match status" value="1"/>
</dbReference>
<organism evidence="14 15">
    <name type="scientific">Elysia chlorotica</name>
    <name type="common">Eastern emerald elysia</name>
    <name type="synonym">Sea slug</name>
    <dbReference type="NCBI Taxonomy" id="188477"/>
    <lineage>
        <taxon>Eukaryota</taxon>
        <taxon>Metazoa</taxon>
        <taxon>Spiralia</taxon>
        <taxon>Lophotrochozoa</taxon>
        <taxon>Mollusca</taxon>
        <taxon>Gastropoda</taxon>
        <taxon>Heterobranchia</taxon>
        <taxon>Euthyneura</taxon>
        <taxon>Panpulmonata</taxon>
        <taxon>Sacoglossa</taxon>
        <taxon>Placobranchoidea</taxon>
        <taxon>Plakobranchidae</taxon>
        <taxon>Elysia</taxon>
    </lineage>
</organism>
<dbReference type="AlphaFoldDB" id="A0A3S1A2H3"/>
<dbReference type="OrthoDB" id="10266641at2759"/>
<evidence type="ECO:0000313" key="14">
    <source>
        <dbReference type="EMBL" id="RUS88936.1"/>
    </source>
</evidence>
<dbReference type="PRINTS" id="PR00449">
    <property type="entry name" value="RASTRNSFRMNG"/>
</dbReference>
<sequence length="246" mass="27515">MKTEGTMQNSNTLLIPNWLNESEGRAILRSLRSSQGGRLRPYGLLERPILPASSAMEDVHYKLAVVGKGGVGKTSTIANLAGHPVPESHCETAGIQTTRMYWPVKIAHLNKAVLMNLTFWDTGEISVKKFDHILPACKVGVDGILFLFSFVDKGSWEEIPHLLSRFTDPGDKLAKIVIGTKFDQYAHSEVSQRDLRDFEARWEIPILKVCNLTSQDPEEGIMSTIPVLNCICDHLWQRDVMRTEGT</sequence>
<comment type="subcellular location">
    <subcellularLocation>
        <location evidence="1">Cytoplasm</location>
        <location evidence="1">Cytoskeleton</location>
        <location evidence="1">Cilium basal body</location>
    </subcellularLocation>
</comment>
<comment type="caution">
    <text evidence="14">The sequence shown here is derived from an EMBL/GenBank/DDBJ whole genome shotgun (WGS) entry which is preliminary data.</text>
</comment>
<gene>
    <name evidence="14" type="ORF">EGW08_003272</name>
</gene>
<evidence type="ECO:0000256" key="8">
    <source>
        <dbReference type="ARBA" id="ARBA00022927"/>
    </source>
</evidence>
<keyword evidence="6" id="KW-0963">Cytoplasm</keyword>
<keyword evidence="9" id="KW-0969">Cilium</keyword>
<keyword evidence="8" id="KW-0653">Protein transport</keyword>
<comment type="similarity">
    <text evidence="2">Belongs to the small GTPase superfamily. Rab family.</text>
</comment>
<reference evidence="14 15" key="1">
    <citation type="submission" date="2019-01" db="EMBL/GenBank/DDBJ databases">
        <title>A draft genome assembly of the solar-powered sea slug Elysia chlorotica.</title>
        <authorList>
            <person name="Cai H."/>
            <person name="Li Q."/>
            <person name="Fang X."/>
            <person name="Li J."/>
            <person name="Curtis N.E."/>
            <person name="Altenburger A."/>
            <person name="Shibata T."/>
            <person name="Feng M."/>
            <person name="Maeda T."/>
            <person name="Schwartz J.A."/>
            <person name="Shigenobu S."/>
            <person name="Lundholm N."/>
            <person name="Nishiyama T."/>
            <person name="Yang H."/>
            <person name="Hasebe M."/>
            <person name="Li S."/>
            <person name="Pierce S.K."/>
            <person name="Wang J."/>
        </authorList>
    </citation>
    <scope>NUCLEOTIDE SEQUENCE [LARGE SCALE GENOMIC DNA]</scope>
    <source>
        <strain evidence="14">EC2010</strain>
        <tissue evidence="14">Whole organism of an adult</tissue>
    </source>
</reference>
<accession>A0A3S1A2H3</accession>
<dbReference type="GO" id="GO:0006887">
    <property type="term" value="P:exocytosis"/>
    <property type="evidence" value="ECO:0007669"/>
    <property type="project" value="UniProtKB-KW"/>
</dbReference>
<dbReference type="Gene3D" id="3.40.50.300">
    <property type="entry name" value="P-loop containing nucleotide triphosphate hydrolases"/>
    <property type="match status" value="1"/>
</dbReference>
<dbReference type="Pfam" id="PF00071">
    <property type="entry name" value="Ras"/>
    <property type="match status" value="1"/>
</dbReference>
<keyword evidence="15" id="KW-1185">Reference proteome</keyword>
<evidence type="ECO:0000256" key="11">
    <source>
        <dbReference type="ARBA" id="ARBA00023212"/>
    </source>
</evidence>
<evidence type="ECO:0000256" key="5">
    <source>
        <dbReference type="ARBA" id="ARBA00022483"/>
    </source>
</evidence>
<keyword evidence="5" id="KW-0268">Exocytosis</keyword>
<evidence type="ECO:0000256" key="3">
    <source>
        <dbReference type="ARBA" id="ARBA00021423"/>
    </source>
</evidence>
<proteinExistence type="inferred from homology"/>
<evidence type="ECO:0000256" key="6">
    <source>
        <dbReference type="ARBA" id="ARBA00022490"/>
    </source>
</evidence>
<evidence type="ECO:0000256" key="10">
    <source>
        <dbReference type="ARBA" id="ARBA00023134"/>
    </source>
</evidence>
<dbReference type="EMBL" id="RQTK01000070">
    <property type="protein sequence ID" value="RUS88936.1"/>
    <property type="molecule type" value="Genomic_DNA"/>
</dbReference>
<dbReference type="InterPro" id="IPR027417">
    <property type="entry name" value="P-loop_NTPase"/>
</dbReference>
<evidence type="ECO:0000256" key="2">
    <source>
        <dbReference type="ARBA" id="ARBA00006270"/>
    </source>
</evidence>
<evidence type="ECO:0000256" key="4">
    <source>
        <dbReference type="ARBA" id="ARBA00022448"/>
    </source>
</evidence>
<evidence type="ECO:0000256" key="12">
    <source>
        <dbReference type="ARBA" id="ARBA00023273"/>
    </source>
</evidence>
<dbReference type="GO" id="GO:0003924">
    <property type="term" value="F:GTPase activity"/>
    <property type="evidence" value="ECO:0007669"/>
    <property type="project" value="InterPro"/>
</dbReference>
<dbReference type="GO" id="GO:0015031">
    <property type="term" value="P:protein transport"/>
    <property type="evidence" value="ECO:0007669"/>
    <property type="project" value="UniProtKB-KW"/>
</dbReference>
<evidence type="ECO:0000256" key="9">
    <source>
        <dbReference type="ARBA" id="ARBA00023069"/>
    </source>
</evidence>
<protein>
    <recommendedName>
        <fullName evidence="3">Ciliogenesis and planar polarity effector 2</fullName>
    </recommendedName>
    <alternativeName>
        <fullName evidence="13">REM2- and Rab-like small GTPase 1</fullName>
    </alternativeName>
</protein>
<dbReference type="Proteomes" id="UP000271974">
    <property type="component" value="Unassembled WGS sequence"/>
</dbReference>
<keyword evidence="4" id="KW-0813">Transport</keyword>
<dbReference type="CDD" id="cd00882">
    <property type="entry name" value="Ras_like_GTPase"/>
    <property type="match status" value="1"/>
</dbReference>
<evidence type="ECO:0000313" key="15">
    <source>
        <dbReference type="Proteomes" id="UP000271974"/>
    </source>
</evidence>
<keyword evidence="10" id="KW-0547">Nucleotide-binding</keyword>
<evidence type="ECO:0000256" key="7">
    <source>
        <dbReference type="ARBA" id="ARBA00022794"/>
    </source>
</evidence>
<evidence type="ECO:0000256" key="1">
    <source>
        <dbReference type="ARBA" id="ARBA00004120"/>
    </source>
</evidence>
<dbReference type="InterPro" id="IPR039677">
    <property type="entry name" value="RSG1"/>
</dbReference>
<dbReference type="PANTHER" id="PTHR14983">
    <property type="entry name" value="CILIOGENESIS AND PLANAR POLARITY EFFECTOR 2"/>
    <property type="match status" value="1"/>
</dbReference>
<name>A0A3S1A2H3_ELYCH</name>
<evidence type="ECO:0000256" key="13">
    <source>
        <dbReference type="ARBA" id="ARBA00030243"/>
    </source>
</evidence>
<dbReference type="GO" id="GO:0030030">
    <property type="term" value="P:cell projection organization"/>
    <property type="evidence" value="ECO:0007669"/>
    <property type="project" value="UniProtKB-KW"/>
</dbReference>
<dbReference type="STRING" id="188477.A0A3S1A2H3"/>
<keyword evidence="12" id="KW-0966">Cell projection</keyword>
<keyword evidence="7" id="KW-0970">Cilium biogenesis/degradation</keyword>
<dbReference type="GO" id="GO:0005525">
    <property type="term" value="F:GTP binding"/>
    <property type="evidence" value="ECO:0007669"/>
    <property type="project" value="UniProtKB-KW"/>
</dbReference>
<keyword evidence="10" id="KW-0342">GTP-binding</keyword>
<dbReference type="InterPro" id="IPR001806">
    <property type="entry name" value="Small_GTPase"/>
</dbReference>